<dbReference type="InterPro" id="IPR013783">
    <property type="entry name" value="Ig-like_fold"/>
</dbReference>
<reference evidence="2 3" key="1">
    <citation type="submission" date="2019-04" db="EMBL/GenBank/DDBJ databases">
        <title>Annotation for the trematode Fasciola gigantica.</title>
        <authorList>
            <person name="Choi Y.-J."/>
        </authorList>
    </citation>
    <scope>NUCLEOTIDE SEQUENCE [LARGE SCALE GENOMIC DNA]</scope>
    <source>
        <strain evidence="2">Uganda_cow_1</strain>
    </source>
</reference>
<dbReference type="InterPro" id="IPR036116">
    <property type="entry name" value="FN3_sf"/>
</dbReference>
<evidence type="ECO:0000256" key="1">
    <source>
        <dbReference type="SAM" id="SignalP"/>
    </source>
</evidence>
<keyword evidence="3" id="KW-1185">Reference proteome</keyword>
<dbReference type="EMBL" id="SUNJ01001452">
    <property type="protein sequence ID" value="TPP66739.1"/>
    <property type="molecule type" value="Genomic_DNA"/>
</dbReference>
<protein>
    <submittedName>
        <fullName evidence="2">Putative receptor tyrosine phosphatase type r2a</fullName>
    </submittedName>
</protein>
<evidence type="ECO:0000313" key="3">
    <source>
        <dbReference type="Proteomes" id="UP000316759"/>
    </source>
</evidence>
<gene>
    <name evidence="2" type="ORF">FGIG_00753</name>
</gene>
<sequence>MWKYIVIFGLTICQTLTALPPDTSVPFILNSNPCLVDPSICFEVPSAPRNLRLNQLRRALPPYGTDPSAEYAVLELAWDPPERSHGDLRGYQVSHRLIGPPELVYSQRDATDTGPQKPIRRNVTQTAYTSTLADGLSKFMIWLY</sequence>
<name>A0A504Z1M6_FASGI</name>
<feature type="chain" id="PRO_5021299925" evidence="1">
    <location>
        <begin position="19"/>
        <end position="144"/>
    </location>
</feature>
<dbReference type="AlphaFoldDB" id="A0A504Z1M6"/>
<dbReference type="Proteomes" id="UP000316759">
    <property type="component" value="Unassembled WGS sequence"/>
</dbReference>
<keyword evidence="2" id="KW-0675">Receptor</keyword>
<organism evidence="2 3">
    <name type="scientific">Fasciola gigantica</name>
    <name type="common">Giant liver fluke</name>
    <dbReference type="NCBI Taxonomy" id="46835"/>
    <lineage>
        <taxon>Eukaryota</taxon>
        <taxon>Metazoa</taxon>
        <taxon>Spiralia</taxon>
        <taxon>Lophotrochozoa</taxon>
        <taxon>Platyhelminthes</taxon>
        <taxon>Trematoda</taxon>
        <taxon>Digenea</taxon>
        <taxon>Plagiorchiida</taxon>
        <taxon>Echinostomata</taxon>
        <taxon>Echinostomatoidea</taxon>
        <taxon>Fasciolidae</taxon>
        <taxon>Fasciola</taxon>
    </lineage>
</organism>
<dbReference type="SUPFAM" id="SSF49265">
    <property type="entry name" value="Fibronectin type III"/>
    <property type="match status" value="1"/>
</dbReference>
<keyword evidence="1" id="KW-0732">Signal</keyword>
<dbReference type="Gene3D" id="2.60.40.10">
    <property type="entry name" value="Immunoglobulins"/>
    <property type="match status" value="1"/>
</dbReference>
<evidence type="ECO:0000313" key="2">
    <source>
        <dbReference type="EMBL" id="TPP66739.1"/>
    </source>
</evidence>
<proteinExistence type="predicted"/>
<dbReference type="OrthoDB" id="6259162at2759"/>
<accession>A0A504Z1M6</accession>
<feature type="signal peptide" evidence="1">
    <location>
        <begin position="1"/>
        <end position="18"/>
    </location>
</feature>
<comment type="caution">
    <text evidence="2">The sequence shown here is derived from an EMBL/GenBank/DDBJ whole genome shotgun (WGS) entry which is preliminary data.</text>
</comment>
<dbReference type="STRING" id="46835.A0A504Z1M6"/>